<comment type="caution">
    <text evidence="6">The sequence shown here is derived from an EMBL/GenBank/DDBJ whole genome shotgun (WGS) entry which is preliminary data.</text>
</comment>
<dbReference type="SUPFAM" id="SSF64288">
    <property type="entry name" value="Chorismate lyase-like"/>
    <property type="match status" value="1"/>
</dbReference>
<dbReference type="Gene3D" id="3.40.1410.10">
    <property type="entry name" value="Chorismate lyase-like"/>
    <property type="match status" value="1"/>
</dbReference>
<dbReference type="InterPro" id="IPR028978">
    <property type="entry name" value="Chorismate_lyase_/UTRA_dom_sf"/>
</dbReference>
<dbReference type="SMART" id="SM00345">
    <property type="entry name" value="HTH_GNTR"/>
    <property type="match status" value="1"/>
</dbReference>
<organism evidence="6 7">
    <name type="scientific">Actinomadura fulvescens</name>
    <dbReference type="NCBI Taxonomy" id="46160"/>
    <lineage>
        <taxon>Bacteria</taxon>
        <taxon>Bacillati</taxon>
        <taxon>Actinomycetota</taxon>
        <taxon>Actinomycetes</taxon>
        <taxon>Streptosporangiales</taxon>
        <taxon>Thermomonosporaceae</taxon>
        <taxon>Actinomadura</taxon>
    </lineage>
</organism>
<feature type="compositionally biased region" description="Low complexity" evidence="4">
    <location>
        <begin position="98"/>
        <end position="112"/>
    </location>
</feature>
<protein>
    <submittedName>
        <fullName evidence="6">GntR family transcriptional regulator</fullName>
    </submittedName>
</protein>
<dbReference type="InterPro" id="IPR000524">
    <property type="entry name" value="Tscrpt_reg_HTH_GntR"/>
</dbReference>
<evidence type="ECO:0000313" key="6">
    <source>
        <dbReference type="EMBL" id="GAA2639310.1"/>
    </source>
</evidence>
<dbReference type="Gene3D" id="1.10.10.10">
    <property type="entry name" value="Winged helix-like DNA-binding domain superfamily/Winged helix DNA-binding domain"/>
    <property type="match status" value="1"/>
</dbReference>
<dbReference type="RefSeq" id="WP_344549337.1">
    <property type="nucleotide sequence ID" value="NZ_BAAATD010000028.1"/>
</dbReference>
<dbReference type="Pfam" id="PF00392">
    <property type="entry name" value="GntR"/>
    <property type="match status" value="1"/>
</dbReference>
<evidence type="ECO:0000256" key="4">
    <source>
        <dbReference type="SAM" id="MobiDB-lite"/>
    </source>
</evidence>
<keyword evidence="1" id="KW-0805">Transcription regulation</keyword>
<dbReference type="InterPro" id="IPR036388">
    <property type="entry name" value="WH-like_DNA-bd_sf"/>
</dbReference>
<dbReference type="InterPro" id="IPR011663">
    <property type="entry name" value="UTRA"/>
</dbReference>
<evidence type="ECO:0000256" key="2">
    <source>
        <dbReference type="ARBA" id="ARBA00023125"/>
    </source>
</evidence>
<evidence type="ECO:0000313" key="7">
    <source>
        <dbReference type="Proteomes" id="UP001501509"/>
    </source>
</evidence>
<keyword evidence="2" id="KW-0238">DNA-binding</keyword>
<name>A0ABP6DCA2_9ACTN</name>
<evidence type="ECO:0000256" key="1">
    <source>
        <dbReference type="ARBA" id="ARBA00023015"/>
    </source>
</evidence>
<gene>
    <name evidence="6" type="ORF">GCM10010411_94380</name>
</gene>
<dbReference type="InterPro" id="IPR036390">
    <property type="entry name" value="WH_DNA-bd_sf"/>
</dbReference>
<keyword evidence="7" id="KW-1185">Reference proteome</keyword>
<accession>A0ABP6DCA2</accession>
<dbReference type="SMART" id="SM00866">
    <property type="entry name" value="UTRA"/>
    <property type="match status" value="1"/>
</dbReference>
<dbReference type="Pfam" id="PF07702">
    <property type="entry name" value="UTRA"/>
    <property type="match status" value="1"/>
</dbReference>
<proteinExistence type="predicted"/>
<evidence type="ECO:0000259" key="5">
    <source>
        <dbReference type="PROSITE" id="PS50949"/>
    </source>
</evidence>
<dbReference type="InterPro" id="IPR050679">
    <property type="entry name" value="Bact_HTH_transcr_reg"/>
</dbReference>
<dbReference type="CDD" id="cd07377">
    <property type="entry name" value="WHTH_GntR"/>
    <property type="match status" value="1"/>
</dbReference>
<keyword evidence="3" id="KW-0804">Transcription</keyword>
<feature type="region of interest" description="Disordered" evidence="4">
    <location>
        <begin position="92"/>
        <end position="115"/>
    </location>
</feature>
<dbReference type="SUPFAM" id="SSF46785">
    <property type="entry name" value="Winged helix' DNA-binding domain"/>
    <property type="match status" value="1"/>
</dbReference>
<dbReference type="PANTHER" id="PTHR44846">
    <property type="entry name" value="MANNOSYL-D-GLYCERATE TRANSPORT/METABOLISM SYSTEM REPRESSOR MNGR-RELATED"/>
    <property type="match status" value="1"/>
</dbReference>
<dbReference type="PANTHER" id="PTHR44846:SF17">
    <property type="entry name" value="GNTR-FAMILY TRANSCRIPTIONAL REGULATOR"/>
    <property type="match status" value="1"/>
</dbReference>
<dbReference type="Proteomes" id="UP001501509">
    <property type="component" value="Unassembled WGS sequence"/>
</dbReference>
<dbReference type="PROSITE" id="PS50949">
    <property type="entry name" value="HTH_GNTR"/>
    <property type="match status" value="1"/>
</dbReference>
<evidence type="ECO:0000256" key="3">
    <source>
        <dbReference type="ARBA" id="ARBA00023163"/>
    </source>
</evidence>
<dbReference type="EMBL" id="BAAATD010000028">
    <property type="protein sequence ID" value="GAA2639310.1"/>
    <property type="molecule type" value="Genomic_DNA"/>
</dbReference>
<sequence length="250" mass="27329">MTQPAYQRIADELRSQIVDGVLAPGDRVPSRHQLASHHGVSDRVAVQAVQLLVSEGYLESRSGSGTYVRVRPAVRRLTRSWYSEARDGSPFRADMRQQGRTGSWRSSSSTEEATPAVAERLGVAVGDGVMRTRYVFLADDQPVMLSSSWEPLDITRGTSVQFPEEGPHAGAGVIARMKAIGQHIASADEVVTARSLLAAEAEQLAEPLGSIVMVIRRTYRTADRPVETADIVVPVDRYELAYEIPVDCGR</sequence>
<reference evidence="7" key="1">
    <citation type="journal article" date="2019" name="Int. J. Syst. Evol. Microbiol.">
        <title>The Global Catalogue of Microorganisms (GCM) 10K type strain sequencing project: providing services to taxonomists for standard genome sequencing and annotation.</title>
        <authorList>
            <consortium name="The Broad Institute Genomics Platform"/>
            <consortium name="The Broad Institute Genome Sequencing Center for Infectious Disease"/>
            <person name="Wu L."/>
            <person name="Ma J."/>
        </authorList>
    </citation>
    <scope>NUCLEOTIDE SEQUENCE [LARGE SCALE GENOMIC DNA]</scope>
    <source>
        <strain evidence="7">JCM 6833</strain>
    </source>
</reference>
<feature type="domain" description="HTH gntR-type" evidence="5">
    <location>
        <begin position="3"/>
        <end position="71"/>
    </location>
</feature>